<gene>
    <name evidence="2" type="ORF">VFPBJ_10239</name>
</gene>
<dbReference type="PROSITE" id="PS50181">
    <property type="entry name" value="FBOX"/>
    <property type="match status" value="1"/>
</dbReference>
<organism evidence="2 3">
    <name type="scientific">Purpureocillium lilacinum</name>
    <name type="common">Paecilomyces lilacinus</name>
    <dbReference type="NCBI Taxonomy" id="33203"/>
    <lineage>
        <taxon>Eukaryota</taxon>
        <taxon>Fungi</taxon>
        <taxon>Dikarya</taxon>
        <taxon>Ascomycota</taxon>
        <taxon>Pezizomycotina</taxon>
        <taxon>Sordariomycetes</taxon>
        <taxon>Hypocreomycetidae</taxon>
        <taxon>Hypocreales</taxon>
        <taxon>Ophiocordycipitaceae</taxon>
        <taxon>Purpureocillium</taxon>
    </lineage>
</organism>
<dbReference type="AlphaFoldDB" id="A0A179GAV3"/>
<dbReference type="InterPro" id="IPR056021">
    <property type="entry name" value="DUF7600"/>
</dbReference>
<dbReference type="Proteomes" id="UP000078240">
    <property type="component" value="Unassembled WGS sequence"/>
</dbReference>
<dbReference type="SUPFAM" id="SSF81383">
    <property type="entry name" value="F-box domain"/>
    <property type="match status" value="1"/>
</dbReference>
<feature type="domain" description="F-box" evidence="1">
    <location>
        <begin position="180"/>
        <end position="226"/>
    </location>
</feature>
<protein>
    <submittedName>
        <fullName evidence="2">F-box domain-containing protein</fullName>
    </submittedName>
</protein>
<comment type="caution">
    <text evidence="2">The sequence shown here is derived from an EMBL/GenBank/DDBJ whole genome shotgun (WGS) entry which is preliminary data.</text>
</comment>
<dbReference type="InterPro" id="IPR036047">
    <property type="entry name" value="F-box-like_dom_sf"/>
</dbReference>
<dbReference type="Gene3D" id="1.20.1280.50">
    <property type="match status" value="1"/>
</dbReference>
<proteinExistence type="predicted"/>
<dbReference type="InterPro" id="IPR001810">
    <property type="entry name" value="F-box_dom"/>
</dbReference>
<evidence type="ECO:0000313" key="2">
    <source>
        <dbReference type="EMBL" id="OAQ74944.1"/>
    </source>
</evidence>
<evidence type="ECO:0000313" key="3">
    <source>
        <dbReference type="Proteomes" id="UP000078240"/>
    </source>
</evidence>
<dbReference type="Pfam" id="PF24539">
    <property type="entry name" value="DUF7600"/>
    <property type="match status" value="1"/>
</dbReference>
<reference evidence="2 3" key="1">
    <citation type="submission" date="2016-01" db="EMBL/GenBank/DDBJ databases">
        <title>Biosynthesis of antibiotic leucinostatins and their inhibition on Phytophthora in bio-control Purpureocillium lilacinum.</title>
        <authorList>
            <person name="Wang G."/>
            <person name="Liu Z."/>
            <person name="Lin R."/>
            <person name="Li E."/>
            <person name="Mao Z."/>
            <person name="Ling J."/>
            <person name="Yin W."/>
            <person name="Xie B."/>
        </authorList>
    </citation>
    <scope>NUCLEOTIDE SEQUENCE [LARGE SCALE GENOMIC DNA]</scope>
    <source>
        <strain evidence="2">PLBJ-1</strain>
    </source>
</reference>
<evidence type="ECO:0000259" key="1">
    <source>
        <dbReference type="PROSITE" id="PS50181"/>
    </source>
</evidence>
<dbReference type="EMBL" id="LSBH01000009">
    <property type="protein sequence ID" value="OAQ74944.1"/>
    <property type="molecule type" value="Genomic_DNA"/>
</dbReference>
<sequence>MTVPCFACGYEICDRHRQGDSTRWLEEFRLVTNHDGLGTSVSGIGAMSDLGGRRWIAPLDYAKHWADMEAPTTAEKVFAPDEINPSTLFSVLNSLPAASEATGLDWGHMYGGLLIADDDHRDPDVSGNRRVRRIDSEDRLAAIARHSPLDTIRLETLNCRKPENPVPVPAVMARCRIGSRDPFAMLPPELRLLVACELPTSDVARIRLASRAFRFVFDENQFWASRFTTIDERRWVFEATEWLQRTESNGQPLDWRVLYHQTGAPNSSASLQNRERIWRLLEDARDVIFLRCFEARVEFRNWLIPEELEWTRETAEIHWNRRREPTFTAGCRLFHTQQVLIPDTAATLEVFLVRLGNEDYVTGLAFRQAQGEAVALGYESSRSQVVDLQTRLSGIKVAIGKRGVRGLRCVFEDGTMSERVGDWVSVSQTDSLVTAGPIVALEVGYDGCKIVRLSIGKAVSLVGDAT</sequence>
<accession>A0A179GAV3</accession>
<name>A0A179GAV3_PURLI</name>